<dbReference type="SMART" id="SM00256">
    <property type="entry name" value="FBOX"/>
    <property type="match status" value="1"/>
</dbReference>
<dbReference type="AlphaFoldDB" id="A0AA38FF21"/>
<proteinExistence type="predicted"/>
<name>A0AA38FF21_TAXCH</name>
<dbReference type="SUPFAM" id="SSF117281">
    <property type="entry name" value="Kelch motif"/>
    <property type="match status" value="1"/>
</dbReference>
<gene>
    <name evidence="4" type="ORF">KI387_031064</name>
</gene>
<dbReference type="InterPro" id="IPR015915">
    <property type="entry name" value="Kelch-typ_b-propeller"/>
</dbReference>
<dbReference type="SMART" id="SM00612">
    <property type="entry name" value="Kelch"/>
    <property type="match status" value="3"/>
</dbReference>
<dbReference type="InterPro" id="IPR001810">
    <property type="entry name" value="F-box_dom"/>
</dbReference>
<keyword evidence="1" id="KW-0880">Kelch repeat</keyword>
<feature type="domain" description="F-box" evidence="3">
    <location>
        <begin position="96"/>
        <end position="144"/>
    </location>
</feature>
<evidence type="ECO:0000313" key="4">
    <source>
        <dbReference type="EMBL" id="KAH9299382.1"/>
    </source>
</evidence>
<dbReference type="PANTHER" id="PTHR46344:SF1">
    <property type="entry name" value="OS02G0504900 PROTEIN"/>
    <property type="match status" value="1"/>
</dbReference>
<dbReference type="SUPFAM" id="SSF81383">
    <property type="entry name" value="F-box domain"/>
    <property type="match status" value="1"/>
</dbReference>
<protein>
    <recommendedName>
        <fullName evidence="3">F-box domain-containing protein</fullName>
    </recommendedName>
</protein>
<evidence type="ECO:0000256" key="1">
    <source>
        <dbReference type="ARBA" id="ARBA00022441"/>
    </source>
</evidence>
<dbReference type="EMBL" id="JAHRHJ020000010">
    <property type="protein sequence ID" value="KAH9299382.1"/>
    <property type="molecule type" value="Genomic_DNA"/>
</dbReference>
<dbReference type="Pfam" id="PF01344">
    <property type="entry name" value="Kelch_1"/>
    <property type="match status" value="2"/>
</dbReference>
<comment type="caution">
    <text evidence="4">The sequence shown here is derived from an EMBL/GenBank/DDBJ whole genome shotgun (WGS) entry which is preliminary data.</text>
</comment>
<evidence type="ECO:0000313" key="5">
    <source>
        <dbReference type="Proteomes" id="UP000824469"/>
    </source>
</evidence>
<keyword evidence="5" id="KW-1185">Reference proteome</keyword>
<keyword evidence="2" id="KW-0677">Repeat</keyword>
<dbReference type="Proteomes" id="UP000824469">
    <property type="component" value="Unassembled WGS sequence"/>
</dbReference>
<evidence type="ECO:0000256" key="2">
    <source>
        <dbReference type="ARBA" id="ARBA00022737"/>
    </source>
</evidence>
<dbReference type="CDD" id="cd22152">
    <property type="entry name" value="F-box_AtAFR-like"/>
    <property type="match status" value="1"/>
</dbReference>
<dbReference type="InterPro" id="IPR006652">
    <property type="entry name" value="Kelch_1"/>
</dbReference>
<organism evidence="4 5">
    <name type="scientific">Taxus chinensis</name>
    <name type="common">Chinese yew</name>
    <name type="synonym">Taxus wallichiana var. chinensis</name>
    <dbReference type="NCBI Taxonomy" id="29808"/>
    <lineage>
        <taxon>Eukaryota</taxon>
        <taxon>Viridiplantae</taxon>
        <taxon>Streptophyta</taxon>
        <taxon>Embryophyta</taxon>
        <taxon>Tracheophyta</taxon>
        <taxon>Spermatophyta</taxon>
        <taxon>Pinopsida</taxon>
        <taxon>Pinidae</taxon>
        <taxon>Conifers II</taxon>
        <taxon>Cupressales</taxon>
        <taxon>Taxaceae</taxon>
        <taxon>Taxus</taxon>
    </lineage>
</organism>
<dbReference type="PROSITE" id="PS50181">
    <property type="entry name" value="FBOX"/>
    <property type="match status" value="1"/>
</dbReference>
<dbReference type="Pfam" id="PF00646">
    <property type="entry name" value="F-box"/>
    <property type="match status" value="1"/>
</dbReference>
<dbReference type="OMA" id="CAGMQLK"/>
<dbReference type="PANTHER" id="PTHR46344">
    <property type="entry name" value="OS02G0202900 PROTEIN"/>
    <property type="match status" value="1"/>
</dbReference>
<evidence type="ECO:0000259" key="3">
    <source>
        <dbReference type="PROSITE" id="PS50181"/>
    </source>
</evidence>
<dbReference type="Gene3D" id="2.120.10.80">
    <property type="entry name" value="Kelch-type beta propeller"/>
    <property type="match status" value="1"/>
</dbReference>
<reference evidence="4 5" key="1">
    <citation type="journal article" date="2021" name="Nat. Plants">
        <title>The Taxus genome provides insights into paclitaxel biosynthesis.</title>
        <authorList>
            <person name="Xiong X."/>
            <person name="Gou J."/>
            <person name="Liao Q."/>
            <person name="Li Y."/>
            <person name="Zhou Q."/>
            <person name="Bi G."/>
            <person name="Li C."/>
            <person name="Du R."/>
            <person name="Wang X."/>
            <person name="Sun T."/>
            <person name="Guo L."/>
            <person name="Liang H."/>
            <person name="Lu P."/>
            <person name="Wu Y."/>
            <person name="Zhang Z."/>
            <person name="Ro D.K."/>
            <person name="Shang Y."/>
            <person name="Huang S."/>
            <person name="Yan J."/>
        </authorList>
    </citation>
    <scope>NUCLEOTIDE SEQUENCE [LARGE SCALE GENOMIC DNA]</scope>
    <source>
        <strain evidence="4">Ta-2019</strain>
    </source>
</reference>
<sequence>MGKVHDAGSNALMSNVDKLILCHLCCSIIWPEAGLHELLIYGLSLEIWLLVISDISEICKVLKENAIMSDTEMSTGFHIQHKFESTDTTFVFESESSLLPGLPDDVAKHCLALVPRADFQSLGSVCKRWRQFIQTKEFSVSRKLAGSMEEWLYVLTKNEGTGRNYWQVFNSVKAKWQSLPPMPGPAKTGFSFVVIDGKLLVMAGLFENDIGIAIPSADVYKYESALNMWSKLPNMKVARYDFACAAVDGLVYVVGGHGVGGETLSSVEVYDPRKNHWTLIESLRRPRWGCFACGLEGRLYVMGGRSSLMIGYSRCIDVYNPSSHRWDEMKNGCAMVVANAVLDSSLFCIEWKNDRQLAIFSAPDSSWKRIPVPLVGSMSVNFCFGILNRKLLLFSTKNDPYYKTLVYDPQAVPGSEWKTTDIRPLGTCLCSVTITA</sequence>
<accession>A0AA38FF21</accession>
<dbReference type="InterPro" id="IPR036047">
    <property type="entry name" value="F-box-like_dom_sf"/>
</dbReference>